<evidence type="ECO:0000256" key="4">
    <source>
        <dbReference type="ARBA" id="ARBA00022692"/>
    </source>
</evidence>
<feature type="transmembrane region" description="Helical" evidence="8">
    <location>
        <begin position="415"/>
        <end position="435"/>
    </location>
</feature>
<evidence type="ECO:0000256" key="1">
    <source>
        <dbReference type="ARBA" id="ARBA00004651"/>
    </source>
</evidence>
<feature type="transmembrane region" description="Helical" evidence="8">
    <location>
        <begin position="309"/>
        <end position="329"/>
    </location>
</feature>
<evidence type="ECO:0000256" key="8">
    <source>
        <dbReference type="SAM" id="Phobius"/>
    </source>
</evidence>
<dbReference type="InterPro" id="IPR018584">
    <property type="entry name" value="GT87"/>
</dbReference>
<keyword evidence="5 8" id="KW-1133">Transmembrane helix</keyword>
<feature type="transmembrane region" description="Helical" evidence="8">
    <location>
        <begin position="161"/>
        <end position="178"/>
    </location>
</feature>
<feature type="transmembrane region" description="Helical" evidence="8">
    <location>
        <begin position="467"/>
        <end position="487"/>
    </location>
</feature>
<feature type="chain" id="PRO_5046407705" evidence="9">
    <location>
        <begin position="20"/>
        <end position="541"/>
    </location>
</feature>
<evidence type="ECO:0000256" key="7">
    <source>
        <dbReference type="ARBA" id="ARBA00024033"/>
    </source>
</evidence>
<accession>A0ABY5PJ43</accession>
<organism evidence="10 11">
    <name type="scientific">Svornostia abyssi</name>
    <dbReference type="NCBI Taxonomy" id="2898438"/>
    <lineage>
        <taxon>Bacteria</taxon>
        <taxon>Bacillati</taxon>
        <taxon>Actinomycetota</taxon>
        <taxon>Thermoleophilia</taxon>
        <taxon>Solirubrobacterales</taxon>
        <taxon>Baekduiaceae</taxon>
        <taxon>Svornostia</taxon>
    </lineage>
</organism>
<dbReference type="Proteomes" id="UP001058860">
    <property type="component" value="Chromosome"/>
</dbReference>
<comment type="subcellular location">
    <subcellularLocation>
        <location evidence="1">Cell membrane</location>
        <topology evidence="1">Multi-pass membrane protein</topology>
    </subcellularLocation>
</comment>
<feature type="transmembrane region" description="Helical" evidence="8">
    <location>
        <begin position="190"/>
        <end position="206"/>
    </location>
</feature>
<evidence type="ECO:0000256" key="6">
    <source>
        <dbReference type="ARBA" id="ARBA00023136"/>
    </source>
</evidence>
<evidence type="ECO:0000256" key="3">
    <source>
        <dbReference type="ARBA" id="ARBA00022679"/>
    </source>
</evidence>
<feature type="signal peptide" evidence="9">
    <location>
        <begin position="1"/>
        <end position="19"/>
    </location>
</feature>
<proteinExistence type="inferred from homology"/>
<keyword evidence="2" id="KW-1003">Cell membrane</keyword>
<feature type="transmembrane region" description="Helical" evidence="8">
    <location>
        <begin position="336"/>
        <end position="354"/>
    </location>
</feature>
<keyword evidence="6 8" id="KW-0472">Membrane</keyword>
<protein>
    <submittedName>
        <fullName evidence="10">Glycosyltransferase 87 family protein</fullName>
    </submittedName>
</protein>
<keyword evidence="3" id="KW-0808">Transferase</keyword>
<name>A0ABY5PJ43_9ACTN</name>
<feature type="transmembrane region" description="Helical" evidence="8">
    <location>
        <begin position="218"/>
        <end position="238"/>
    </location>
</feature>
<dbReference type="EMBL" id="CP088295">
    <property type="protein sequence ID" value="UUY04667.1"/>
    <property type="molecule type" value="Genomic_DNA"/>
</dbReference>
<sequence>MRRAAAAFAALFVALLALAALAGPATANDLTSPPGLDEVPAGGYRLTEREVLRIADRLPEVREARAEQRRSTRSAFLKPVRRWQVSYYDDQKDRAEIAQVQIDDATGAVLEVWTDYKVPWTMARGYDGAFGRKINSPFVWVPLAILFVLPFITWRRPFRMLHLDLLVLTGFSVAYAFFNQGEIEISTPMTTPLLLYVLVRMLWIGLRPKDTDRPPDRPLPLLVPAMWLGIAAVFLLGFRLGLNVLSSNVIDVGYSGVIGADKLANGLPLYGDFPEDNSSGDTYGPILYLLYVPFEQIFGWSGRWDDLPAAHAAALVFDLLCVGMLFQLGRQVRGKAMGIVLAYAWVAFPFTTFATNTNANDALPAALVIAALVAATSPGGRGILIGLAGLTKLAPLALIPVFATYRWRGDRVRTIALYALGLLIATILGLATIVLHEGSVREFYDASLGFQADRESPFTPWGLYDGLGGLQTGVQVLGVLLGVAVAFLPRRQDVIGLAALSAAVLVAAQLGLGYWFFLYVVWWIPLVLVALLARDGEPDLT</sequence>
<evidence type="ECO:0000313" key="11">
    <source>
        <dbReference type="Proteomes" id="UP001058860"/>
    </source>
</evidence>
<gene>
    <name evidence="10" type="ORF">LRS13_03805</name>
</gene>
<dbReference type="Pfam" id="PF09594">
    <property type="entry name" value="GT87"/>
    <property type="match status" value="1"/>
</dbReference>
<reference evidence="11" key="1">
    <citation type="submission" date="2021-11" db="EMBL/GenBank/DDBJ databases">
        <title>Cultivation dependent microbiological survey of springs from the worlds oldest radium mine currently devoted to the extraction of radon-saturated water.</title>
        <authorList>
            <person name="Kapinusova G."/>
            <person name="Smrhova T."/>
            <person name="Strejcek M."/>
            <person name="Suman J."/>
            <person name="Jani K."/>
            <person name="Pajer P."/>
            <person name="Uhlik O."/>
        </authorList>
    </citation>
    <scope>NUCLEOTIDE SEQUENCE [LARGE SCALE GENOMIC DNA]</scope>
    <source>
        <strain evidence="11">J379</strain>
    </source>
</reference>
<dbReference type="RefSeq" id="WP_353865143.1">
    <property type="nucleotide sequence ID" value="NZ_CP088295.1"/>
</dbReference>
<evidence type="ECO:0000256" key="9">
    <source>
        <dbReference type="SAM" id="SignalP"/>
    </source>
</evidence>
<comment type="similarity">
    <text evidence="7">Belongs to the glycosyltransferase 87 family.</text>
</comment>
<keyword evidence="9" id="KW-0732">Signal</keyword>
<feature type="transmembrane region" description="Helical" evidence="8">
    <location>
        <begin position="382"/>
        <end position="403"/>
    </location>
</feature>
<keyword evidence="4 8" id="KW-0812">Transmembrane</keyword>
<evidence type="ECO:0000313" key="10">
    <source>
        <dbReference type="EMBL" id="UUY04667.1"/>
    </source>
</evidence>
<evidence type="ECO:0000256" key="5">
    <source>
        <dbReference type="ARBA" id="ARBA00022989"/>
    </source>
</evidence>
<evidence type="ECO:0000256" key="2">
    <source>
        <dbReference type="ARBA" id="ARBA00022475"/>
    </source>
</evidence>
<keyword evidence="11" id="KW-1185">Reference proteome</keyword>
<feature type="transmembrane region" description="Helical" evidence="8">
    <location>
        <begin position="516"/>
        <end position="533"/>
    </location>
</feature>
<feature type="transmembrane region" description="Helical" evidence="8">
    <location>
        <begin position="137"/>
        <end position="154"/>
    </location>
</feature>